<proteinExistence type="predicted"/>
<dbReference type="Proteomes" id="UP001348492">
    <property type="component" value="Chromosome"/>
</dbReference>
<reference evidence="1 2" key="1">
    <citation type="journal article" date="2023" name="PLoS ONE">
        <title>Genome-based metabolic and phylogenomic analysis of three Terrisporobacter species.</title>
        <authorList>
            <person name="Boer T."/>
            <person name="Bengelsdorf F.R."/>
            <person name="Bomeke M."/>
            <person name="Daniel R."/>
            <person name="Poehlein A."/>
        </authorList>
    </citation>
    <scope>NUCLEOTIDE SEQUENCE [LARGE SCALE GENOMIC DNA]</scope>
    <source>
        <strain evidence="1 2">DSM 1288</strain>
    </source>
</reference>
<evidence type="ECO:0000313" key="1">
    <source>
        <dbReference type="EMBL" id="WWD84124.1"/>
    </source>
</evidence>
<organism evidence="1 2">
    <name type="scientific">Terrisporobacter glycolicus ATCC 14880 = DSM 1288</name>
    <dbReference type="NCBI Taxonomy" id="1121315"/>
    <lineage>
        <taxon>Bacteria</taxon>
        <taxon>Bacillati</taxon>
        <taxon>Bacillota</taxon>
        <taxon>Clostridia</taxon>
        <taxon>Peptostreptococcales</taxon>
        <taxon>Peptostreptococcaceae</taxon>
        <taxon>Terrisporobacter</taxon>
    </lineage>
</organism>
<keyword evidence="2" id="KW-1185">Reference proteome</keyword>
<protein>
    <submittedName>
        <fullName evidence="1">Uncharacterized protein</fullName>
    </submittedName>
</protein>
<dbReference type="RefSeq" id="WP_018592621.1">
    <property type="nucleotide sequence ID" value="NZ_CP117523.1"/>
</dbReference>
<gene>
    <name evidence="1" type="ORF">TEGL_25460</name>
</gene>
<dbReference type="Pfam" id="PF20536">
    <property type="entry name" value="DUF6751"/>
    <property type="match status" value="1"/>
</dbReference>
<accession>A0ABZ2EXC7</accession>
<dbReference type="InterPro" id="IPR046639">
    <property type="entry name" value="DUF6751"/>
</dbReference>
<dbReference type="EMBL" id="CP117523">
    <property type="protein sequence ID" value="WWD84124.1"/>
    <property type="molecule type" value="Genomic_DNA"/>
</dbReference>
<name>A0ABZ2EXC7_9FIRM</name>
<evidence type="ECO:0000313" key="2">
    <source>
        <dbReference type="Proteomes" id="UP001348492"/>
    </source>
</evidence>
<sequence length="145" mass="16971">MKFNENITLYNAYYDKTSDALKYRRTYIRGVSFQGKRALSSASKDLLANDNAYNIYIPFNADIEDKIYVRPKEYEKLSEAEKEKYFTFNNDDKIVKGIIDFELTGRKPNNIAYLENSYDDVVNITSISINDYCSEKLRHWKVGAK</sequence>